<gene>
    <name evidence="1" type="ORF">BpHYR1_051985</name>
</gene>
<dbReference type="EMBL" id="REGN01004012">
    <property type="protein sequence ID" value="RNA19626.1"/>
    <property type="molecule type" value="Genomic_DNA"/>
</dbReference>
<accession>A0A3M7R7X0</accession>
<evidence type="ECO:0000313" key="2">
    <source>
        <dbReference type="Proteomes" id="UP000276133"/>
    </source>
</evidence>
<dbReference type="AlphaFoldDB" id="A0A3M7R7X0"/>
<keyword evidence="2" id="KW-1185">Reference proteome</keyword>
<protein>
    <submittedName>
        <fullName evidence="1">Uncharacterized protein</fullName>
    </submittedName>
</protein>
<reference evidence="1 2" key="1">
    <citation type="journal article" date="2018" name="Sci. Rep.">
        <title>Genomic signatures of local adaptation to the degree of environmental predictability in rotifers.</title>
        <authorList>
            <person name="Franch-Gras L."/>
            <person name="Hahn C."/>
            <person name="Garcia-Roger E.M."/>
            <person name="Carmona M.J."/>
            <person name="Serra M."/>
            <person name="Gomez A."/>
        </authorList>
    </citation>
    <scope>NUCLEOTIDE SEQUENCE [LARGE SCALE GENOMIC DNA]</scope>
    <source>
        <strain evidence="1">HYR1</strain>
    </source>
</reference>
<evidence type="ECO:0000313" key="1">
    <source>
        <dbReference type="EMBL" id="RNA19626.1"/>
    </source>
</evidence>
<dbReference type="Proteomes" id="UP000276133">
    <property type="component" value="Unassembled WGS sequence"/>
</dbReference>
<organism evidence="1 2">
    <name type="scientific">Brachionus plicatilis</name>
    <name type="common">Marine rotifer</name>
    <name type="synonym">Brachionus muelleri</name>
    <dbReference type="NCBI Taxonomy" id="10195"/>
    <lineage>
        <taxon>Eukaryota</taxon>
        <taxon>Metazoa</taxon>
        <taxon>Spiralia</taxon>
        <taxon>Gnathifera</taxon>
        <taxon>Rotifera</taxon>
        <taxon>Eurotatoria</taxon>
        <taxon>Monogononta</taxon>
        <taxon>Pseudotrocha</taxon>
        <taxon>Ploima</taxon>
        <taxon>Brachionidae</taxon>
        <taxon>Brachionus</taxon>
    </lineage>
</organism>
<proteinExistence type="predicted"/>
<sequence>MDELKKFLDFVFKYYEPDSNHLRLEQQALNEFKKLHPQADESVCKIVGQVRLTKHNILSSLIVVFTYIDKELFTKKSILSLKIHDHLEILVKPGLKINGEKIPFDLLYELLNFEKKCSDLLRSSKKKLKDLDDMQSDIGQRKPSDMTRVYPKEVNETHPTLPYPVQDKFQEVAEKASSQLDSRISRGIGFNFDAHLAPFDKNSKAQAHFQNIHYDDSFSDSDQYEKKTSSSVFESVSHNAKEALSNKSFPNQNISVGKNDAIFVESKSLSKKGSLNDAIFLYQTDEMNNKSQTDFLESINKSLVTNSLWGRDYKSEFVPVQSRTLDENYRMDPSVRDKINGKMFEKLRNQSFS</sequence>
<name>A0A3M7R7X0_BRAPC</name>
<dbReference type="OrthoDB" id="10660698at2759"/>
<comment type="caution">
    <text evidence="1">The sequence shown here is derived from an EMBL/GenBank/DDBJ whole genome shotgun (WGS) entry which is preliminary data.</text>
</comment>